<accession>A0ABM8ZQD0</accession>
<gene>
    <name evidence="2" type="primary">mlaC</name>
    <name evidence="2" type="ORF">VST7929_00337</name>
</gene>
<name>A0ABM8ZQD0_9VIBR</name>
<evidence type="ECO:0000313" key="3">
    <source>
        <dbReference type="Proteomes" id="UP000838672"/>
    </source>
</evidence>
<organism evidence="2 3">
    <name type="scientific">Vibrio stylophorae</name>
    <dbReference type="NCBI Taxonomy" id="659351"/>
    <lineage>
        <taxon>Bacteria</taxon>
        <taxon>Pseudomonadati</taxon>
        <taxon>Pseudomonadota</taxon>
        <taxon>Gammaproteobacteria</taxon>
        <taxon>Vibrionales</taxon>
        <taxon>Vibrionaceae</taxon>
        <taxon>Vibrio</taxon>
    </lineage>
</organism>
<protein>
    <submittedName>
        <fullName evidence="2">Intermembrane phospholipid transport system binding protein MlaC</fullName>
    </submittedName>
</protein>
<dbReference type="EMBL" id="CAKLDI010000001">
    <property type="protein sequence ID" value="CAH0532507.1"/>
    <property type="molecule type" value="Genomic_DNA"/>
</dbReference>
<dbReference type="PANTHER" id="PTHR36573">
    <property type="entry name" value="INTERMEMBRANE PHOSPHOLIPID TRANSPORT SYSTEM BINDING PROTEIN MLAC"/>
    <property type="match status" value="1"/>
</dbReference>
<dbReference type="PIRSF" id="PIRSF004649">
    <property type="entry name" value="MlaC"/>
    <property type="match status" value="1"/>
</dbReference>
<dbReference type="InterPro" id="IPR008869">
    <property type="entry name" value="MlaC/ttg2D"/>
</dbReference>
<dbReference type="Proteomes" id="UP000838672">
    <property type="component" value="Unassembled WGS sequence"/>
</dbReference>
<feature type="chain" id="PRO_5045240460" evidence="1">
    <location>
        <begin position="35"/>
        <end position="232"/>
    </location>
</feature>
<reference evidence="2" key="1">
    <citation type="submission" date="2021-11" db="EMBL/GenBank/DDBJ databases">
        <authorList>
            <person name="Rodrigo-Torres L."/>
            <person name="Arahal R. D."/>
            <person name="Lucena T."/>
        </authorList>
    </citation>
    <scope>NUCLEOTIDE SEQUENCE</scope>
    <source>
        <strain evidence="2">CECT 7929</strain>
    </source>
</reference>
<keyword evidence="3" id="KW-1185">Reference proteome</keyword>
<evidence type="ECO:0000313" key="2">
    <source>
        <dbReference type="EMBL" id="CAH0532507.1"/>
    </source>
</evidence>
<dbReference type="InterPro" id="IPR042245">
    <property type="entry name" value="Tgt2/MlaC_sf"/>
</dbReference>
<dbReference type="Pfam" id="PF05494">
    <property type="entry name" value="MlaC"/>
    <property type="match status" value="1"/>
</dbReference>
<dbReference type="NCBIfam" id="NF011697">
    <property type="entry name" value="PRK15117.1"/>
    <property type="match status" value="1"/>
</dbReference>
<sequence length="232" mass="26309">MMKLRQIKLGQGQIAQWFVGLSLMLAMLSSSVQAKTVDQTDPYRLIDEVAQITFARLKAEQPNIAKNPEILRTIVNEELLPYVNARYAAYKVLGNQQLKKSTKDQRDAFVVAFEDYMIASYAQVMTKYSDQTVKVEAAQPVPADRKIVTVRVDLIEGSHPPLRIDFKLRKNKDGTWQAFDMVAEGISMVQTKQSEWRDPLKNKGIEAVTQELQRLGRQPIRLDGDDVDSKAP</sequence>
<keyword evidence="1" id="KW-0732">Signal</keyword>
<evidence type="ECO:0000256" key="1">
    <source>
        <dbReference type="SAM" id="SignalP"/>
    </source>
</evidence>
<comment type="caution">
    <text evidence="2">The sequence shown here is derived from an EMBL/GenBank/DDBJ whole genome shotgun (WGS) entry which is preliminary data.</text>
</comment>
<proteinExistence type="predicted"/>
<feature type="signal peptide" evidence="1">
    <location>
        <begin position="1"/>
        <end position="34"/>
    </location>
</feature>
<dbReference type="Gene3D" id="3.10.450.710">
    <property type="entry name" value="Tgt2/MlaC"/>
    <property type="match status" value="1"/>
</dbReference>
<dbReference type="PANTHER" id="PTHR36573:SF1">
    <property type="entry name" value="INTERMEMBRANE PHOSPHOLIPID TRANSPORT SYSTEM BINDING PROTEIN MLAC"/>
    <property type="match status" value="1"/>
</dbReference>